<dbReference type="EMBL" id="DUTF01000208">
    <property type="protein sequence ID" value="HHY26874.1"/>
    <property type="molecule type" value="Genomic_DNA"/>
</dbReference>
<dbReference type="GO" id="GO:0005886">
    <property type="term" value="C:plasma membrane"/>
    <property type="evidence" value="ECO:0007669"/>
    <property type="project" value="TreeGrafter"/>
</dbReference>
<evidence type="ECO:0000256" key="1">
    <source>
        <dbReference type="ARBA" id="ARBA00022448"/>
    </source>
</evidence>
<dbReference type="Pfam" id="PF12399">
    <property type="entry name" value="BCA_ABC_TP_C"/>
    <property type="match status" value="1"/>
</dbReference>
<dbReference type="InterPro" id="IPR051120">
    <property type="entry name" value="ABC_AA/LPS_Transport"/>
</dbReference>
<organism evidence="5 6">
    <name type="scientific">Desulfitobacterium dehalogenans</name>
    <dbReference type="NCBI Taxonomy" id="36854"/>
    <lineage>
        <taxon>Bacteria</taxon>
        <taxon>Bacillati</taxon>
        <taxon>Bacillota</taxon>
        <taxon>Clostridia</taxon>
        <taxon>Eubacteriales</taxon>
        <taxon>Desulfitobacteriaceae</taxon>
        <taxon>Desulfitobacterium</taxon>
    </lineage>
</organism>
<reference evidence="5 6" key="1">
    <citation type="journal article" date="2020" name="Biotechnol. Biofuels">
        <title>New insights from the biogas microbiome by comprehensive genome-resolved metagenomics of nearly 1600 species originating from multiple anaerobic digesters.</title>
        <authorList>
            <person name="Campanaro S."/>
            <person name="Treu L."/>
            <person name="Rodriguez-R L.M."/>
            <person name="Kovalovszki A."/>
            <person name="Ziels R.M."/>
            <person name="Maus I."/>
            <person name="Zhu X."/>
            <person name="Kougias P.G."/>
            <person name="Basile A."/>
            <person name="Luo G."/>
            <person name="Schluter A."/>
            <person name="Konstantinidis K.T."/>
            <person name="Angelidaki I."/>
        </authorList>
    </citation>
    <scope>NUCLEOTIDE SEQUENCE [LARGE SCALE GENOMIC DNA]</scope>
    <source>
        <strain evidence="5">AS05jafATM_4</strain>
    </source>
</reference>
<dbReference type="GO" id="GO:0015188">
    <property type="term" value="F:L-isoleucine transmembrane transporter activity"/>
    <property type="evidence" value="ECO:0007669"/>
    <property type="project" value="TreeGrafter"/>
</dbReference>
<evidence type="ECO:0000256" key="2">
    <source>
        <dbReference type="ARBA" id="ARBA00022741"/>
    </source>
</evidence>
<evidence type="ECO:0000313" key="6">
    <source>
        <dbReference type="Proteomes" id="UP000553059"/>
    </source>
</evidence>
<dbReference type="Proteomes" id="UP000553059">
    <property type="component" value="Unassembled WGS sequence"/>
</dbReference>
<dbReference type="CDD" id="cd03219">
    <property type="entry name" value="ABC_Mj1267_LivG_branched"/>
    <property type="match status" value="1"/>
</dbReference>
<comment type="caution">
    <text evidence="5">The sequence shown here is derived from an EMBL/GenBank/DDBJ whole genome shotgun (WGS) entry which is preliminary data.</text>
</comment>
<dbReference type="InterPro" id="IPR003439">
    <property type="entry name" value="ABC_transporter-like_ATP-bd"/>
</dbReference>
<dbReference type="InterPro" id="IPR003593">
    <property type="entry name" value="AAA+_ATPase"/>
</dbReference>
<dbReference type="Pfam" id="PF00005">
    <property type="entry name" value="ABC_tran"/>
    <property type="match status" value="1"/>
</dbReference>
<evidence type="ECO:0000313" key="5">
    <source>
        <dbReference type="EMBL" id="HHY26874.1"/>
    </source>
</evidence>
<keyword evidence="3 5" id="KW-0067">ATP-binding</keyword>
<dbReference type="AlphaFoldDB" id="A0A7C7D5R6"/>
<dbReference type="PROSITE" id="PS50893">
    <property type="entry name" value="ABC_TRANSPORTER_2"/>
    <property type="match status" value="1"/>
</dbReference>
<keyword evidence="2" id="KW-0547">Nucleotide-binding</keyword>
<gene>
    <name evidence="5" type="ORF">GX523_09055</name>
</gene>
<dbReference type="GO" id="GO:1903805">
    <property type="term" value="P:L-valine import across plasma membrane"/>
    <property type="evidence" value="ECO:0007669"/>
    <property type="project" value="TreeGrafter"/>
</dbReference>
<dbReference type="SUPFAM" id="SSF52540">
    <property type="entry name" value="P-loop containing nucleoside triphosphate hydrolases"/>
    <property type="match status" value="1"/>
</dbReference>
<keyword evidence="1" id="KW-0813">Transport</keyword>
<dbReference type="FunFam" id="3.40.50.300:FF:000421">
    <property type="entry name" value="Branched-chain amino acid ABC transporter ATP-binding protein"/>
    <property type="match status" value="1"/>
</dbReference>
<dbReference type="GO" id="GO:0042941">
    <property type="term" value="P:D-alanine transmembrane transport"/>
    <property type="evidence" value="ECO:0007669"/>
    <property type="project" value="TreeGrafter"/>
</dbReference>
<accession>A0A7C7D5R6</accession>
<protein>
    <submittedName>
        <fullName evidence="5">ABC transporter ATP-binding protein</fullName>
    </submittedName>
</protein>
<proteinExistence type="predicted"/>
<dbReference type="GO" id="GO:0015192">
    <property type="term" value="F:L-phenylalanine transmembrane transporter activity"/>
    <property type="evidence" value="ECO:0007669"/>
    <property type="project" value="TreeGrafter"/>
</dbReference>
<sequence>MILQVENISKSFGGVEALSDISFSFSQGQIGAFIGPNGAGKTTLINVLSGILQPCQGTILLYNQPLSGLSSQEISKLGIARTFQNLQIFTNMTVLENVMVGCHIHGKTGLLQAAFRLGTAQEERRIREKSMALLAKVGLVHFADEPAENLPFGQKRLLEIARALAIEPKILLLDEPAAGLNPTETRFLVELIYSIRQAGVTVLLVEHDMDTVMEVADKVVVLDFGRKIAEGSPKEICCDPRVIQAYLGEEVSNPA</sequence>
<dbReference type="Gene3D" id="3.40.50.300">
    <property type="entry name" value="P-loop containing nucleotide triphosphate hydrolases"/>
    <property type="match status" value="1"/>
</dbReference>
<dbReference type="InterPro" id="IPR027417">
    <property type="entry name" value="P-loop_NTPase"/>
</dbReference>
<dbReference type="GO" id="GO:0005304">
    <property type="term" value="F:L-valine transmembrane transporter activity"/>
    <property type="evidence" value="ECO:0007669"/>
    <property type="project" value="TreeGrafter"/>
</dbReference>
<dbReference type="InterPro" id="IPR032823">
    <property type="entry name" value="BCA_ABC_TP_C"/>
</dbReference>
<feature type="domain" description="ABC transporter" evidence="4">
    <location>
        <begin position="3"/>
        <end position="249"/>
    </location>
</feature>
<dbReference type="GO" id="GO:0005524">
    <property type="term" value="F:ATP binding"/>
    <property type="evidence" value="ECO:0007669"/>
    <property type="project" value="UniProtKB-KW"/>
</dbReference>
<dbReference type="SMART" id="SM00382">
    <property type="entry name" value="AAA"/>
    <property type="match status" value="1"/>
</dbReference>
<dbReference type="GO" id="GO:1903806">
    <property type="term" value="P:L-isoleucine import across plasma membrane"/>
    <property type="evidence" value="ECO:0007669"/>
    <property type="project" value="TreeGrafter"/>
</dbReference>
<evidence type="ECO:0000256" key="3">
    <source>
        <dbReference type="ARBA" id="ARBA00022840"/>
    </source>
</evidence>
<name>A0A7C7D5R6_9FIRM</name>
<dbReference type="GO" id="GO:0015808">
    <property type="term" value="P:L-alanine transport"/>
    <property type="evidence" value="ECO:0007669"/>
    <property type="project" value="TreeGrafter"/>
</dbReference>
<dbReference type="PANTHER" id="PTHR45772">
    <property type="entry name" value="CONSERVED COMPONENT OF ABC TRANSPORTER FOR NATURAL AMINO ACIDS-RELATED"/>
    <property type="match status" value="1"/>
</dbReference>
<dbReference type="PANTHER" id="PTHR45772:SF7">
    <property type="entry name" value="AMINO ACID ABC TRANSPORTER ATP-BINDING PROTEIN"/>
    <property type="match status" value="1"/>
</dbReference>
<dbReference type="GO" id="GO:0016887">
    <property type="term" value="F:ATP hydrolysis activity"/>
    <property type="evidence" value="ECO:0007669"/>
    <property type="project" value="InterPro"/>
</dbReference>
<evidence type="ECO:0000259" key="4">
    <source>
        <dbReference type="PROSITE" id="PS50893"/>
    </source>
</evidence>